<sequence length="291" mass="31696">MTETQTSTTTTAPRGDAVIEAKDLVAGYLPGVNILNGCSLVAYPGEMIGIIGPNGAGKSTLLKAMFGLVRVHSGQVTLHGKDITNLKANRLVETGVGFVPQTNNVFPTLTIEENLRMGLFLRPAKLGDRLKAMWDLFPVLHDRRNQRAGALSGGERQSLAMARALMMEPSVLLLDEPSAGLSPVRQDETFLRTRHINKTGVCVVMVEQNARRCLQICDRGYVLDQGRDAYSGTGRELANDPKVIELYLGTLAKDVDEKRDEKPAGHEHDQASGHAHPHHEHRDGQHVEGSA</sequence>
<feature type="region of interest" description="Disordered" evidence="6">
    <location>
        <begin position="255"/>
        <end position="291"/>
    </location>
</feature>
<dbReference type="PANTHER" id="PTHR43820:SF4">
    <property type="entry name" value="HIGH-AFFINITY BRANCHED-CHAIN AMINO ACID TRANSPORT ATP-BINDING PROTEIN LIVF"/>
    <property type="match status" value="1"/>
</dbReference>
<keyword evidence="5" id="KW-0029">Amino-acid transport</keyword>
<dbReference type="GO" id="GO:0015807">
    <property type="term" value="P:L-amino acid transport"/>
    <property type="evidence" value="ECO:0007669"/>
    <property type="project" value="TreeGrafter"/>
</dbReference>
<keyword evidence="2" id="KW-0813">Transport</keyword>
<feature type="compositionally biased region" description="Basic and acidic residues" evidence="6">
    <location>
        <begin position="280"/>
        <end position="291"/>
    </location>
</feature>
<feature type="compositionally biased region" description="Basic and acidic residues" evidence="6">
    <location>
        <begin position="255"/>
        <end position="271"/>
    </location>
</feature>
<dbReference type="SUPFAM" id="SSF52540">
    <property type="entry name" value="P-loop containing nucleoside triphosphate hydrolases"/>
    <property type="match status" value="1"/>
</dbReference>
<dbReference type="InterPro" id="IPR003439">
    <property type="entry name" value="ABC_transporter-like_ATP-bd"/>
</dbReference>
<keyword evidence="9" id="KW-1185">Reference proteome</keyword>
<dbReference type="InterPro" id="IPR052156">
    <property type="entry name" value="BCAA_Transport_ATP-bd_LivF"/>
</dbReference>
<keyword evidence="3" id="KW-0547">Nucleotide-binding</keyword>
<feature type="domain" description="ABC transporter" evidence="7">
    <location>
        <begin position="19"/>
        <end position="250"/>
    </location>
</feature>
<evidence type="ECO:0000256" key="6">
    <source>
        <dbReference type="SAM" id="MobiDB-lite"/>
    </source>
</evidence>
<keyword evidence="4 8" id="KW-0067">ATP-binding</keyword>
<evidence type="ECO:0000256" key="4">
    <source>
        <dbReference type="ARBA" id="ARBA00022840"/>
    </source>
</evidence>
<dbReference type="InterPro" id="IPR027417">
    <property type="entry name" value="P-loop_NTPase"/>
</dbReference>
<dbReference type="EMBL" id="JADKPN010000006">
    <property type="protein sequence ID" value="MBF4763868.1"/>
    <property type="molecule type" value="Genomic_DNA"/>
</dbReference>
<dbReference type="Gene3D" id="3.40.50.300">
    <property type="entry name" value="P-loop containing nucleotide triphosphate hydrolases"/>
    <property type="match status" value="1"/>
</dbReference>
<evidence type="ECO:0000256" key="3">
    <source>
        <dbReference type="ARBA" id="ARBA00022741"/>
    </source>
</evidence>
<dbReference type="RefSeq" id="WP_194707051.1">
    <property type="nucleotide sequence ID" value="NZ_JADKPN010000006.1"/>
</dbReference>
<dbReference type="PROSITE" id="PS50893">
    <property type="entry name" value="ABC_TRANSPORTER_2"/>
    <property type="match status" value="1"/>
</dbReference>
<evidence type="ECO:0000256" key="2">
    <source>
        <dbReference type="ARBA" id="ARBA00022448"/>
    </source>
</evidence>
<reference evidence="8" key="1">
    <citation type="submission" date="2020-11" db="EMBL/GenBank/DDBJ databases">
        <title>Nocardioides sp. nov., isolated from Soil of Cynanchum wilfordii Hemsley rhizosphere.</title>
        <authorList>
            <person name="Lee J.-S."/>
            <person name="Suh M.K."/>
            <person name="Kim J.-S."/>
        </authorList>
    </citation>
    <scope>NUCLEOTIDE SEQUENCE</scope>
    <source>
        <strain evidence="8">KCTC 19275</strain>
    </source>
</reference>
<accession>A0A930VF98</accession>
<dbReference type="GO" id="GO:0005524">
    <property type="term" value="F:ATP binding"/>
    <property type="evidence" value="ECO:0007669"/>
    <property type="project" value="UniProtKB-KW"/>
</dbReference>
<dbReference type="CDD" id="cd03224">
    <property type="entry name" value="ABC_TM1139_LivF_branched"/>
    <property type="match status" value="1"/>
</dbReference>
<name>A0A930VF98_9ACTN</name>
<evidence type="ECO:0000313" key="8">
    <source>
        <dbReference type="EMBL" id="MBF4763868.1"/>
    </source>
</evidence>
<comment type="similarity">
    <text evidence="1">Belongs to the ABC transporter superfamily.</text>
</comment>
<evidence type="ECO:0000313" key="9">
    <source>
        <dbReference type="Proteomes" id="UP000640489"/>
    </source>
</evidence>
<dbReference type="Pfam" id="PF00005">
    <property type="entry name" value="ABC_tran"/>
    <property type="match status" value="1"/>
</dbReference>
<organism evidence="8 9">
    <name type="scientific">Nocardioides islandensis</name>
    <dbReference type="NCBI Taxonomy" id="433663"/>
    <lineage>
        <taxon>Bacteria</taxon>
        <taxon>Bacillati</taxon>
        <taxon>Actinomycetota</taxon>
        <taxon>Actinomycetes</taxon>
        <taxon>Propionibacteriales</taxon>
        <taxon>Nocardioidaceae</taxon>
        <taxon>Nocardioides</taxon>
    </lineage>
</organism>
<dbReference type="SMART" id="SM00382">
    <property type="entry name" value="AAA"/>
    <property type="match status" value="1"/>
</dbReference>
<protein>
    <submittedName>
        <fullName evidence="8">ABC transporter ATP-binding protein</fullName>
    </submittedName>
</protein>
<dbReference type="GO" id="GO:0016887">
    <property type="term" value="F:ATP hydrolysis activity"/>
    <property type="evidence" value="ECO:0007669"/>
    <property type="project" value="InterPro"/>
</dbReference>
<comment type="caution">
    <text evidence="8">The sequence shown here is derived from an EMBL/GenBank/DDBJ whole genome shotgun (WGS) entry which is preliminary data.</text>
</comment>
<proteinExistence type="inferred from homology"/>
<evidence type="ECO:0000256" key="5">
    <source>
        <dbReference type="ARBA" id="ARBA00022970"/>
    </source>
</evidence>
<gene>
    <name evidence="8" type="ORF">ISU07_12095</name>
</gene>
<dbReference type="AlphaFoldDB" id="A0A930VF98"/>
<dbReference type="Proteomes" id="UP000640489">
    <property type="component" value="Unassembled WGS sequence"/>
</dbReference>
<dbReference type="PANTHER" id="PTHR43820">
    <property type="entry name" value="HIGH-AFFINITY BRANCHED-CHAIN AMINO ACID TRANSPORT ATP-BINDING PROTEIN LIVF"/>
    <property type="match status" value="1"/>
</dbReference>
<dbReference type="GO" id="GO:0015658">
    <property type="term" value="F:branched-chain amino acid transmembrane transporter activity"/>
    <property type="evidence" value="ECO:0007669"/>
    <property type="project" value="TreeGrafter"/>
</dbReference>
<evidence type="ECO:0000256" key="1">
    <source>
        <dbReference type="ARBA" id="ARBA00005417"/>
    </source>
</evidence>
<evidence type="ECO:0000259" key="7">
    <source>
        <dbReference type="PROSITE" id="PS50893"/>
    </source>
</evidence>
<dbReference type="InterPro" id="IPR003593">
    <property type="entry name" value="AAA+_ATPase"/>
</dbReference>